<evidence type="ECO:0000313" key="3">
    <source>
        <dbReference type="EMBL" id="AYO29722.1"/>
    </source>
</evidence>
<dbReference type="EMBL" id="CP033169">
    <property type="protein sequence ID" value="AYO29722.1"/>
    <property type="molecule type" value="Genomic_DNA"/>
</dbReference>
<dbReference type="KEGG" id="bacg:D2962_03065"/>
<keyword evidence="4" id="KW-1185">Reference proteome</keyword>
<dbReference type="Gene3D" id="3.20.20.140">
    <property type="entry name" value="Metal-dependent hydrolases"/>
    <property type="match status" value="1"/>
</dbReference>
<dbReference type="GO" id="GO:0016831">
    <property type="term" value="F:carboxy-lyase activity"/>
    <property type="evidence" value="ECO:0007669"/>
    <property type="project" value="InterPro"/>
</dbReference>
<keyword evidence="1" id="KW-0456">Lyase</keyword>
<dbReference type="GO" id="GO:0016787">
    <property type="term" value="F:hydrolase activity"/>
    <property type="evidence" value="ECO:0007669"/>
    <property type="project" value="UniProtKB-KW"/>
</dbReference>
<protein>
    <submittedName>
        <fullName evidence="3">Amidohydrolase</fullName>
    </submittedName>
</protein>
<reference evidence="3 4" key="1">
    <citation type="submission" date="2018-10" db="EMBL/GenBank/DDBJ databases">
        <authorList>
            <person name="Zhang X."/>
        </authorList>
    </citation>
    <scope>NUCLEOTIDE SEQUENCE [LARGE SCALE GENOMIC DNA]</scope>
    <source>
        <strain evidence="3 4">SK-G1</strain>
    </source>
</reference>
<evidence type="ECO:0000259" key="2">
    <source>
        <dbReference type="Pfam" id="PF04909"/>
    </source>
</evidence>
<dbReference type="PANTHER" id="PTHR21240:SF28">
    <property type="entry name" value="ISO-OROTATE DECARBOXYLASE (EUROFUNG)"/>
    <property type="match status" value="1"/>
</dbReference>
<keyword evidence="3" id="KW-0378">Hydrolase</keyword>
<dbReference type="GO" id="GO:0005737">
    <property type="term" value="C:cytoplasm"/>
    <property type="evidence" value="ECO:0007669"/>
    <property type="project" value="TreeGrafter"/>
</dbReference>
<dbReference type="Proteomes" id="UP000280960">
    <property type="component" value="Chromosome"/>
</dbReference>
<dbReference type="AlphaFoldDB" id="A0A3G2R2W8"/>
<dbReference type="PANTHER" id="PTHR21240">
    <property type="entry name" value="2-AMINO-3-CARBOXYLMUCONATE-6-SEMIALDEHYDE DECARBOXYLASE"/>
    <property type="match status" value="1"/>
</dbReference>
<dbReference type="SUPFAM" id="SSF51556">
    <property type="entry name" value="Metallo-dependent hydrolases"/>
    <property type="match status" value="1"/>
</dbReference>
<organism evidence="3 4">
    <name type="scientific">Biomaibacter acetigenes</name>
    <dbReference type="NCBI Taxonomy" id="2316383"/>
    <lineage>
        <taxon>Bacteria</taxon>
        <taxon>Bacillati</taxon>
        <taxon>Bacillota</taxon>
        <taxon>Clostridia</taxon>
        <taxon>Thermosediminibacterales</taxon>
        <taxon>Tepidanaerobacteraceae</taxon>
        <taxon>Biomaibacter</taxon>
    </lineage>
</organism>
<accession>A0A3G2R2W8</accession>
<dbReference type="Pfam" id="PF04909">
    <property type="entry name" value="Amidohydro_2"/>
    <property type="match status" value="1"/>
</dbReference>
<evidence type="ECO:0000313" key="4">
    <source>
        <dbReference type="Proteomes" id="UP000280960"/>
    </source>
</evidence>
<dbReference type="InterPro" id="IPR006680">
    <property type="entry name" value="Amidohydro-rel"/>
</dbReference>
<feature type="domain" description="Amidohydrolase-related" evidence="2">
    <location>
        <begin position="15"/>
        <end position="318"/>
    </location>
</feature>
<dbReference type="InterPro" id="IPR032466">
    <property type="entry name" value="Metal_Hydrolase"/>
</dbReference>
<gene>
    <name evidence="3" type="ORF">D2962_03065</name>
</gene>
<proteinExistence type="predicted"/>
<name>A0A3G2R2W8_9FIRM</name>
<dbReference type="InterPro" id="IPR032465">
    <property type="entry name" value="ACMSD"/>
</dbReference>
<evidence type="ECO:0000256" key="1">
    <source>
        <dbReference type="ARBA" id="ARBA00023239"/>
    </source>
</evidence>
<dbReference type="RefSeq" id="WP_122014107.1">
    <property type="nucleotide sequence ID" value="NZ_CP033169.1"/>
</dbReference>
<dbReference type="GO" id="GO:0019748">
    <property type="term" value="P:secondary metabolic process"/>
    <property type="evidence" value="ECO:0007669"/>
    <property type="project" value="TreeGrafter"/>
</dbReference>
<sequence length="319" mass="36990">MRAYMEIDLPEWKVVDFHCHFPIINDDWLKPYKDRYIKEFGKENWDYIQISAASLNSQWRKAWCFPEPEEPAVDFEMQAKRWADEVENNNLERVVFTTCGGNELAVKLTKLYPDKFVAFAHHAPDEENAAQKLEAAIKDGLKGYKIMGPVVKTPLCDKKLYPVWEVASKYEIPILIHFGILGGGGGVGSAENINPIVIHDVAKAFPKLKIVIPHFGCGYTRELLQLMWACPNTYVDTSGNNEWMRWMPYELNLNILFKKFYETVGPGRIIYGSDSEWFPRGYTIRYFLDQIRAARQVSIPEDDIRKIFRENAVDLLRLK</sequence>